<dbReference type="EMBL" id="CM003534">
    <property type="protein sequence ID" value="RCV35959.1"/>
    <property type="molecule type" value="Genomic_DNA"/>
</dbReference>
<evidence type="ECO:0000256" key="1">
    <source>
        <dbReference type="SAM" id="MobiDB-lite"/>
    </source>
</evidence>
<feature type="region of interest" description="Disordered" evidence="1">
    <location>
        <begin position="11"/>
        <end position="48"/>
    </location>
</feature>
<sequence>MKSYPLLIQASSPHTPDASEIAGSSPTPLKAKVVRPSSSRWAPSPPTWVTSYSRSCRLMIWSQNAESLAPMLVAEPCACSYSCAYREEVHDSMRAFYDSMRAFYCAMEEEDSKFRSTSKPRRTEIL</sequence>
<evidence type="ECO:0000313" key="2">
    <source>
        <dbReference type="EMBL" id="RCV35959.1"/>
    </source>
</evidence>
<dbReference type="AlphaFoldDB" id="A0A368S0M5"/>
<accession>A0A368S0M5</accession>
<reference evidence="2" key="1">
    <citation type="journal article" date="2012" name="Nat. Biotechnol.">
        <title>Reference genome sequence of the model plant Setaria.</title>
        <authorList>
            <person name="Bennetzen J.L."/>
            <person name="Schmutz J."/>
            <person name="Wang H."/>
            <person name="Percifield R."/>
            <person name="Hawkins J."/>
            <person name="Pontaroli A.C."/>
            <person name="Estep M."/>
            <person name="Feng L."/>
            <person name="Vaughn J.N."/>
            <person name="Grimwood J."/>
            <person name="Jenkins J."/>
            <person name="Barry K."/>
            <person name="Lindquist E."/>
            <person name="Hellsten U."/>
            <person name="Deshpande S."/>
            <person name="Wang X."/>
            <person name="Wu X."/>
            <person name="Mitros T."/>
            <person name="Triplett J."/>
            <person name="Yang X."/>
            <person name="Ye C.Y."/>
            <person name="Mauro-Herrera M."/>
            <person name="Wang L."/>
            <person name="Li P."/>
            <person name="Sharma M."/>
            <person name="Sharma R."/>
            <person name="Ronald P.C."/>
            <person name="Panaud O."/>
            <person name="Kellogg E.A."/>
            <person name="Brutnell T.P."/>
            <person name="Doust A.N."/>
            <person name="Tuskan G.A."/>
            <person name="Rokhsar D."/>
            <person name="Devos K.M."/>
        </authorList>
    </citation>
    <scope>NUCLEOTIDE SEQUENCE [LARGE SCALE GENOMIC DNA]</scope>
    <source>
        <strain evidence="2">Yugu1</strain>
    </source>
</reference>
<gene>
    <name evidence="2" type="ORF">SETIT_7G281000v2</name>
</gene>
<organism evidence="2">
    <name type="scientific">Setaria italica</name>
    <name type="common">Foxtail millet</name>
    <name type="synonym">Panicum italicum</name>
    <dbReference type="NCBI Taxonomy" id="4555"/>
    <lineage>
        <taxon>Eukaryota</taxon>
        <taxon>Viridiplantae</taxon>
        <taxon>Streptophyta</taxon>
        <taxon>Embryophyta</taxon>
        <taxon>Tracheophyta</taxon>
        <taxon>Spermatophyta</taxon>
        <taxon>Magnoliopsida</taxon>
        <taxon>Liliopsida</taxon>
        <taxon>Poales</taxon>
        <taxon>Poaceae</taxon>
        <taxon>PACMAD clade</taxon>
        <taxon>Panicoideae</taxon>
        <taxon>Panicodae</taxon>
        <taxon>Paniceae</taxon>
        <taxon>Cenchrinae</taxon>
        <taxon>Setaria</taxon>
    </lineage>
</organism>
<name>A0A368S0M5_SETIT</name>
<proteinExistence type="predicted"/>
<protein>
    <submittedName>
        <fullName evidence="2">Uncharacterized protein</fullName>
    </submittedName>
</protein>
<reference evidence="2" key="2">
    <citation type="submission" date="2015-07" db="EMBL/GenBank/DDBJ databases">
        <authorList>
            <person name="Noorani M."/>
        </authorList>
    </citation>
    <scope>NUCLEOTIDE SEQUENCE</scope>
    <source>
        <strain evidence="2">Yugu1</strain>
    </source>
</reference>